<dbReference type="Gene3D" id="3.20.20.80">
    <property type="entry name" value="Glycosidases"/>
    <property type="match status" value="1"/>
</dbReference>
<dbReference type="InterPro" id="IPR017853">
    <property type="entry name" value="GH"/>
</dbReference>
<dbReference type="SUPFAM" id="SSF51445">
    <property type="entry name" value="(Trans)glycosidases"/>
    <property type="match status" value="1"/>
</dbReference>
<reference evidence="1" key="1">
    <citation type="submission" date="2018-02" db="EMBL/GenBank/DDBJ databases">
        <title>Rhizophora mucronata_Transcriptome.</title>
        <authorList>
            <person name="Meera S.P."/>
            <person name="Sreeshan A."/>
            <person name="Augustine A."/>
        </authorList>
    </citation>
    <scope>NUCLEOTIDE SEQUENCE</scope>
    <source>
        <tissue evidence="1">Leaf</tissue>
    </source>
</reference>
<dbReference type="EMBL" id="GGEC01064910">
    <property type="protein sequence ID" value="MBX45394.1"/>
    <property type="molecule type" value="Transcribed_RNA"/>
</dbReference>
<protein>
    <submittedName>
        <fullName evidence="1">Uncharacterized protein</fullName>
    </submittedName>
</protein>
<evidence type="ECO:0000313" key="1">
    <source>
        <dbReference type="EMBL" id="MBX45394.1"/>
    </source>
</evidence>
<sequence>MHEILGSDLPAFSNYEQEKLKSGLNFIGINHYSSFYVKDCLYSSCEKGPGTSKTEGFALRTALKDGLFIGRPVCSLSLSTLA</sequence>
<proteinExistence type="predicted"/>
<accession>A0A2P2NSI0</accession>
<organism evidence="1">
    <name type="scientific">Rhizophora mucronata</name>
    <name type="common">Asiatic mangrove</name>
    <dbReference type="NCBI Taxonomy" id="61149"/>
    <lineage>
        <taxon>Eukaryota</taxon>
        <taxon>Viridiplantae</taxon>
        <taxon>Streptophyta</taxon>
        <taxon>Embryophyta</taxon>
        <taxon>Tracheophyta</taxon>
        <taxon>Spermatophyta</taxon>
        <taxon>Magnoliopsida</taxon>
        <taxon>eudicotyledons</taxon>
        <taxon>Gunneridae</taxon>
        <taxon>Pentapetalae</taxon>
        <taxon>rosids</taxon>
        <taxon>fabids</taxon>
        <taxon>Malpighiales</taxon>
        <taxon>Rhizophoraceae</taxon>
        <taxon>Rhizophora</taxon>
    </lineage>
</organism>
<dbReference type="AlphaFoldDB" id="A0A2P2NSI0"/>
<name>A0A2P2NSI0_RHIMU</name>